<comment type="caution">
    <text evidence="1">The sequence shown here is derived from an EMBL/GenBank/DDBJ whole genome shotgun (WGS) entry which is preliminary data.</text>
</comment>
<accession>A0A7W6DKT0</accession>
<dbReference type="Proteomes" id="UP000552757">
    <property type="component" value="Unassembled WGS sequence"/>
</dbReference>
<keyword evidence="2" id="KW-1185">Reference proteome</keyword>
<reference evidence="1 2" key="1">
    <citation type="submission" date="2020-08" db="EMBL/GenBank/DDBJ databases">
        <title>Genomic Encyclopedia of Type Strains, Phase IV (KMG-IV): sequencing the most valuable type-strain genomes for metagenomic binning, comparative biology and taxonomic classification.</title>
        <authorList>
            <person name="Goeker M."/>
        </authorList>
    </citation>
    <scope>NUCLEOTIDE SEQUENCE [LARGE SCALE GENOMIC DNA]</scope>
    <source>
        <strain evidence="1 2">DSM 29348</strain>
    </source>
</reference>
<evidence type="ECO:0000313" key="1">
    <source>
        <dbReference type="EMBL" id="MBB3982407.1"/>
    </source>
</evidence>
<sequence length="30" mass="3460">MRKWIPDQVRDDDGEMPVLGSTVALVIDRF</sequence>
<organism evidence="1 2">
    <name type="scientific">Sphingobium fontiphilum</name>
    <dbReference type="NCBI Taxonomy" id="944425"/>
    <lineage>
        <taxon>Bacteria</taxon>
        <taxon>Pseudomonadati</taxon>
        <taxon>Pseudomonadota</taxon>
        <taxon>Alphaproteobacteria</taxon>
        <taxon>Sphingomonadales</taxon>
        <taxon>Sphingomonadaceae</taxon>
        <taxon>Sphingobium</taxon>
    </lineage>
</organism>
<dbReference type="EMBL" id="JACIEB010000004">
    <property type="protein sequence ID" value="MBB3982407.1"/>
    <property type="molecule type" value="Genomic_DNA"/>
</dbReference>
<evidence type="ECO:0000313" key="2">
    <source>
        <dbReference type="Proteomes" id="UP000552757"/>
    </source>
</evidence>
<name>A0A7W6DKT0_9SPHN</name>
<gene>
    <name evidence="1" type="ORF">GGR44_002070</name>
</gene>
<protein>
    <submittedName>
        <fullName evidence="1">Uncharacterized protein</fullName>
    </submittedName>
</protein>
<proteinExistence type="predicted"/>
<dbReference type="AlphaFoldDB" id="A0A7W6DKT0"/>